<dbReference type="InterPro" id="IPR007344">
    <property type="entry name" value="GrpB/CoaE"/>
</dbReference>
<dbReference type="SUPFAM" id="SSF81301">
    <property type="entry name" value="Nucleotidyltransferase"/>
    <property type="match status" value="1"/>
</dbReference>
<accession>A0A4R3KEI6</accession>
<comment type="caution">
    <text evidence="1">The sequence shown here is derived from an EMBL/GenBank/DDBJ whole genome shotgun (WGS) entry which is preliminary data.</text>
</comment>
<dbReference type="GO" id="GO:0016740">
    <property type="term" value="F:transferase activity"/>
    <property type="evidence" value="ECO:0007669"/>
    <property type="project" value="UniProtKB-KW"/>
</dbReference>
<dbReference type="PANTHER" id="PTHR34822">
    <property type="entry name" value="GRPB DOMAIN PROTEIN (AFU_ORTHOLOGUE AFUA_1G01530)"/>
    <property type="match status" value="1"/>
</dbReference>
<dbReference type="AlphaFoldDB" id="A0A4R3KEI6"/>
<proteinExistence type="predicted"/>
<name>A0A4R3KEI6_9BACI</name>
<evidence type="ECO:0000313" key="1">
    <source>
        <dbReference type="EMBL" id="TCS81051.1"/>
    </source>
</evidence>
<reference evidence="1 2" key="1">
    <citation type="submission" date="2019-03" db="EMBL/GenBank/DDBJ databases">
        <title>Genomic Encyclopedia of Type Strains, Phase IV (KMG-IV): sequencing the most valuable type-strain genomes for metagenomic binning, comparative biology and taxonomic classification.</title>
        <authorList>
            <person name="Goeker M."/>
        </authorList>
    </citation>
    <scope>NUCLEOTIDE SEQUENCE [LARGE SCALE GENOMIC DNA]</scope>
    <source>
        <strain evidence="1 2">DSM 23802</strain>
    </source>
</reference>
<protein>
    <submittedName>
        <fullName evidence="1">GrpB-like predicted nucleotidyltransferase (UPF0157 family)</fullName>
    </submittedName>
</protein>
<keyword evidence="1" id="KW-0808">Transferase</keyword>
<gene>
    <name evidence="1" type="ORF">EDD72_11429</name>
</gene>
<dbReference type="RefSeq" id="WP_132769488.1">
    <property type="nucleotide sequence ID" value="NZ_SMAB01000014.1"/>
</dbReference>
<dbReference type="Pfam" id="PF04229">
    <property type="entry name" value="GrpB"/>
    <property type="match status" value="1"/>
</dbReference>
<organism evidence="1 2">
    <name type="scientific">Tepidibacillus fermentans</name>
    <dbReference type="NCBI Taxonomy" id="1281767"/>
    <lineage>
        <taxon>Bacteria</taxon>
        <taxon>Bacillati</taxon>
        <taxon>Bacillota</taxon>
        <taxon>Bacilli</taxon>
        <taxon>Bacillales</taxon>
        <taxon>Bacillaceae</taxon>
        <taxon>Tepidibacillus</taxon>
    </lineage>
</organism>
<dbReference type="Gene3D" id="3.30.460.10">
    <property type="entry name" value="Beta Polymerase, domain 2"/>
    <property type="match status" value="1"/>
</dbReference>
<dbReference type="Proteomes" id="UP000295788">
    <property type="component" value="Unassembled WGS sequence"/>
</dbReference>
<dbReference type="OrthoDB" id="9799092at2"/>
<keyword evidence="2" id="KW-1185">Reference proteome</keyword>
<dbReference type="InterPro" id="IPR043519">
    <property type="entry name" value="NT_sf"/>
</dbReference>
<sequence>METKRKVEVVCHQSEWKQQFDHEANILREVFGNLISDIHHIGSTAIPGIKAKPIIDMLIEVKEIDEVDHFNDKLYQLGYISKGENGIVNRRFFIKGDEFNRTHHVHIFQTGNKEIDRHIRFRDYLIKHPDEAEFYSNLKEELAKKYPYDIEEYIKGKDQFIKVIDQKAAKEYGDEEEER</sequence>
<evidence type="ECO:0000313" key="2">
    <source>
        <dbReference type="Proteomes" id="UP000295788"/>
    </source>
</evidence>
<dbReference type="EMBL" id="SMAB01000014">
    <property type="protein sequence ID" value="TCS81051.1"/>
    <property type="molecule type" value="Genomic_DNA"/>
</dbReference>
<dbReference type="PANTHER" id="PTHR34822:SF1">
    <property type="entry name" value="GRPB FAMILY PROTEIN"/>
    <property type="match status" value="1"/>
</dbReference>